<evidence type="ECO:0000256" key="10">
    <source>
        <dbReference type="SAM" id="Coils"/>
    </source>
</evidence>
<dbReference type="PROSITE" id="PS50090">
    <property type="entry name" value="MYB_LIKE"/>
    <property type="match status" value="1"/>
</dbReference>
<dbReference type="InterPro" id="IPR009057">
    <property type="entry name" value="Homeodomain-like_sf"/>
</dbReference>
<proteinExistence type="predicted"/>
<accession>A0A9R1WEG1</accession>
<keyword evidence="7" id="KW-0804">Transcription</keyword>
<dbReference type="SMART" id="SM00526">
    <property type="entry name" value="H15"/>
    <property type="match status" value="1"/>
</dbReference>
<dbReference type="AlphaFoldDB" id="A0A9R1WEG1"/>
<evidence type="ECO:0000259" key="12">
    <source>
        <dbReference type="PROSITE" id="PS50090"/>
    </source>
</evidence>
<feature type="domain" description="H15" evidence="14">
    <location>
        <begin position="131"/>
        <end position="206"/>
    </location>
</feature>
<organism evidence="15 16">
    <name type="scientific">Lactuca sativa</name>
    <name type="common">Garden lettuce</name>
    <dbReference type="NCBI Taxonomy" id="4236"/>
    <lineage>
        <taxon>Eukaryota</taxon>
        <taxon>Viridiplantae</taxon>
        <taxon>Streptophyta</taxon>
        <taxon>Embryophyta</taxon>
        <taxon>Tracheophyta</taxon>
        <taxon>Spermatophyta</taxon>
        <taxon>Magnoliopsida</taxon>
        <taxon>eudicotyledons</taxon>
        <taxon>Gunneridae</taxon>
        <taxon>Pentapetalae</taxon>
        <taxon>asterids</taxon>
        <taxon>campanulids</taxon>
        <taxon>Asterales</taxon>
        <taxon>Asteraceae</taxon>
        <taxon>Cichorioideae</taxon>
        <taxon>Cichorieae</taxon>
        <taxon>Lactucinae</taxon>
        <taxon>Lactuca</taxon>
    </lineage>
</organism>
<dbReference type="InterPro" id="IPR044597">
    <property type="entry name" value="SMH1-6"/>
</dbReference>
<evidence type="ECO:0000256" key="1">
    <source>
        <dbReference type="ARBA" id="ARBA00004286"/>
    </source>
</evidence>
<evidence type="ECO:0000256" key="7">
    <source>
        <dbReference type="ARBA" id="ARBA00023163"/>
    </source>
</evidence>
<dbReference type="EMBL" id="NBSK02000002">
    <property type="protein sequence ID" value="KAJ0222269.1"/>
    <property type="molecule type" value="Genomic_DNA"/>
</dbReference>
<evidence type="ECO:0000256" key="11">
    <source>
        <dbReference type="SAM" id="MobiDB-lite"/>
    </source>
</evidence>
<dbReference type="InterPro" id="IPR036390">
    <property type="entry name" value="WH_DNA-bd_sf"/>
</dbReference>
<dbReference type="Gene3D" id="1.10.10.60">
    <property type="entry name" value="Homeodomain-like"/>
    <property type="match status" value="1"/>
</dbReference>
<dbReference type="Proteomes" id="UP000235145">
    <property type="component" value="Unassembled WGS sequence"/>
</dbReference>
<feature type="compositionally biased region" description="Low complexity" evidence="11">
    <location>
        <begin position="70"/>
        <end position="85"/>
    </location>
</feature>
<dbReference type="InterPro" id="IPR036388">
    <property type="entry name" value="WH-like_DNA-bd_sf"/>
</dbReference>
<protein>
    <recommendedName>
        <fullName evidence="9">MYB transcription factor</fullName>
    </recommendedName>
</protein>
<feature type="domain" description="HTH myb-type" evidence="13">
    <location>
        <begin position="1"/>
        <end position="29"/>
    </location>
</feature>
<comment type="subcellular location">
    <subcellularLocation>
        <location evidence="1">Chromosome</location>
    </subcellularLocation>
    <subcellularLocation>
        <location evidence="2">Nucleus</location>
        <location evidence="2">Nucleolus</location>
    </subcellularLocation>
</comment>
<dbReference type="SUPFAM" id="SSF46689">
    <property type="entry name" value="Homeodomain-like"/>
    <property type="match status" value="1"/>
</dbReference>
<keyword evidence="5 10" id="KW-0175">Coiled coil</keyword>
<evidence type="ECO:0000256" key="3">
    <source>
        <dbReference type="ARBA" id="ARBA00022454"/>
    </source>
</evidence>
<feature type="compositionally biased region" description="Basic and acidic residues" evidence="11">
    <location>
        <begin position="89"/>
        <end position="102"/>
    </location>
</feature>
<dbReference type="GO" id="GO:0003691">
    <property type="term" value="F:double-stranded telomeric DNA binding"/>
    <property type="evidence" value="ECO:0007669"/>
    <property type="project" value="InterPro"/>
</dbReference>
<dbReference type="Pfam" id="PF00538">
    <property type="entry name" value="Linker_histone"/>
    <property type="match status" value="1"/>
</dbReference>
<reference evidence="15 16" key="1">
    <citation type="journal article" date="2017" name="Nat. Commun.">
        <title>Genome assembly with in vitro proximity ligation data and whole-genome triplication in lettuce.</title>
        <authorList>
            <person name="Reyes-Chin-Wo S."/>
            <person name="Wang Z."/>
            <person name="Yang X."/>
            <person name="Kozik A."/>
            <person name="Arikit S."/>
            <person name="Song C."/>
            <person name="Xia L."/>
            <person name="Froenicke L."/>
            <person name="Lavelle D.O."/>
            <person name="Truco M.J."/>
            <person name="Xia R."/>
            <person name="Zhu S."/>
            <person name="Xu C."/>
            <person name="Xu H."/>
            <person name="Xu X."/>
            <person name="Cox K."/>
            <person name="Korf I."/>
            <person name="Meyers B.C."/>
            <person name="Michelmore R.W."/>
        </authorList>
    </citation>
    <scope>NUCLEOTIDE SEQUENCE [LARGE SCALE GENOMIC DNA]</scope>
    <source>
        <strain evidence="16">cv. Salinas</strain>
        <tissue evidence="15">Seedlings</tissue>
    </source>
</reference>
<evidence type="ECO:0000313" key="16">
    <source>
        <dbReference type="Proteomes" id="UP000235145"/>
    </source>
</evidence>
<evidence type="ECO:0000259" key="13">
    <source>
        <dbReference type="PROSITE" id="PS51294"/>
    </source>
</evidence>
<evidence type="ECO:0000256" key="4">
    <source>
        <dbReference type="ARBA" id="ARBA00023015"/>
    </source>
</evidence>
<dbReference type="SUPFAM" id="SSF46785">
    <property type="entry name" value="Winged helix' DNA-binding domain"/>
    <property type="match status" value="1"/>
</dbReference>
<evidence type="ECO:0000313" key="15">
    <source>
        <dbReference type="EMBL" id="KAJ0222269.1"/>
    </source>
</evidence>
<keyword evidence="3" id="KW-0158">Chromosome</keyword>
<keyword evidence="6" id="KW-0238">DNA-binding</keyword>
<evidence type="ECO:0000256" key="6">
    <source>
        <dbReference type="ARBA" id="ARBA00023125"/>
    </source>
</evidence>
<evidence type="ECO:0000256" key="8">
    <source>
        <dbReference type="ARBA" id="ARBA00023242"/>
    </source>
</evidence>
<gene>
    <name evidence="15" type="ORF">LSAT_V11C200080240</name>
</gene>
<dbReference type="GO" id="GO:0006334">
    <property type="term" value="P:nucleosome assembly"/>
    <property type="evidence" value="ECO:0007669"/>
    <property type="project" value="InterPro"/>
</dbReference>
<dbReference type="InterPro" id="IPR001005">
    <property type="entry name" value="SANT/Myb"/>
</dbReference>
<feature type="domain" description="Myb-like" evidence="12">
    <location>
        <begin position="1"/>
        <end position="67"/>
    </location>
</feature>
<dbReference type="GO" id="GO:0000786">
    <property type="term" value="C:nucleosome"/>
    <property type="evidence" value="ECO:0007669"/>
    <property type="project" value="InterPro"/>
</dbReference>
<comment type="caution">
    <text evidence="15">The sequence shown here is derived from an EMBL/GenBank/DDBJ whole genome shotgun (WGS) entry which is preliminary data.</text>
</comment>
<keyword evidence="8" id="KW-0539">Nucleus</keyword>
<feature type="region of interest" description="Disordered" evidence="11">
    <location>
        <begin position="67"/>
        <end position="102"/>
    </location>
</feature>
<dbReference type="PANTHER" id="PTHR46267:SF11">
    <property type="entry name" value="TELOMERE REPEAT-BINDING FACTOR 2"/>
    <property type="match status" value="1"/>
</dbReference>
<evidence type="ECO:0000256" key="9">
    <source>
        <dbReference type="ARBA" id="ARBA00032813"/>
    </source>
</evidence>
<dbReference type="InterPro" id="IPR017930">
    <property type="entry name" value="Myb_dom"/>
</dbReference>
<dbReference type="Gene3D" id="1.10.10.10">
    <property type="entry name" value="Winged helix-like DNA-binding domain superfamily/Winged helix DNA-binding domain"/>
    <property type="match status" value="1"/>
</dbReference>
<dbReference type="PROSITE" id="PS51294">
    <property type="entry name" value="HTH_MYB"/>
    <property type="match status" value="1"/>
</dbReference>
<dbReference type="FunFam" id="1.10.10.60:FF:000168">
    <property type="entry name" value="Telomere repeat-binding factor 1"/>
    <property type="match status" value="1"/>
</dbReference>
<sequence>MGKWTSEEEAALKAGIAKYGPGKWSTILKDPEFSSVLHLRSNVDLKVETTSTNWIIRSNRDKWRNMNCMGSSYGSRQRGSRSSKSQPIHKSEDISTSSKEEHDMQICIVDPLPTLTLPLQIDDSKKPIPIPMPRLDSLILDTIANLKESCGSSRAAIAEYIEHFENLFQENQPTPPNFGRQLKEELNALIDCGKLIKVKHRYRIAPSSYVKKSSKNEENCRVGETSGNKIITKAEIDAELEKMKMMTPQEAAAVAVKAVAEAEAAILEAERAEREAEVAEADAELAKGFAAAAMRALKKTAFWTW</sequence>
<dbReference type="GO" id="GO:0005730">
    <property type="term" value="C:nucleolus"/>
    <property type="evidence" value="ECO:0007669"/>
    <property type="project" value="UniProtKB-SubCell"/>
</dbReference>
<evidence type="ECO:0000256" key="2">
    <source>
        <dbReference type="ARBA" id="ARBA00004604"/>
    </source>
</evidence>
<dbReference type="PANTHER" id="PTHR46267">
    <property type="entry name" value="SINGLE MYB HISTONE 4"/>
    <property type="match status" value="1"/>
</dbReference>
<keyword evidence="4" id="KW-0805">Transcription regulation</keyword>
<dbReference type="PROSITE" id="PS51504">
    <property type="entry name" value="H15"/>
    <property type="match status" value="1"/>
</dbReference>
<name>A0A9R1WEG1_LACSA</name>
<evidence type="ECO:0000259" key="14">
    <source>
        <dbReference type="PROSITE" id="PS51504"/>
    </source>
</evidence>
<dbReference type="Pfam" id="PF00249">
    <property type="entry name" value="Myb_DNA-binding"/>
    <property type="match status" value="1"/>
</dbReference>
<dbReference type="InterPro" id="IPR005818">
    <property type="entry name" value="Histone_H1/H5_H15"/>
</dbReference>
<dbReference type="CDD" id="cd11660">
    <property type="entry name" value="SANT_TRF"/>
    <property type="match status" value="1"/>
</dbReference>
<evidence type="ECO:0000256" key="5">
    <source>
        <dbReference type="ARBA" id="ARBA00023054"/>
    </source>
</evidence>
<feature type="coiled-coil region" evidence="10">
    <location>
        <begin position="255"/>
        <end position="284"/>
    </location>
</feature>
<keyword evidence="16" id="KW-1185">Reference proteome</keyword>